<name>A0A1R0KG73_9PSEU</name>
<dbReference type="EMBL" id="MQUQ01000025">
    <property type="protein sequence ID" value="OLZ44539.1"/>
    <property type="molecule type" value="Genomic_DNA"/>
</dbReference>
<keyword evidence="3" id="KW-1185">Reference proteome</keyword>
<keyword evidence="1" id="KW-0472">Membrane</keyword>
<keyword evidence="1" id="KW-1133">Transmembrane helix</keyword>
<evidence type="ECO:0000256" key="1">
    <source>
        <dbReference type="SAM" id="Phobius"/>
    </source>
</evidence>
<proteinExistence type="predicted"/>
<sequence>MVLAVLACYFSAEQLWQPLLFAVGALLIYLALIRLTRCRVETNKHRPCRWLVRGVVGTCEFHVGYKRGIPVLVRGRGFLGLPTFMWPRDTFDRGALPEQQPSSTARGAAAMSSTADSPGYDWVMMSIAGLSMFVAIAAFIRDLVAG</sequence>
<organism evidence="2 3">
    <name type="scientific">Amycolatopsis coloradensis</name>
    <dbReference type="NCBI Taxonomy" id="76021"/>
    <lineage>
        <taxon>Bacteria</taxon>
        <taxon>Bacillati</taxon>
        <taxon>Actinomycetota</taxon>
        <taxon>Actinomycetes</taxon>
        <taxon>Pseudonocardiales</taxon>
        <taxon>Pseudonocardiaceae</taxon>
        <taxon>Amycolatopsis</taxon>
    </lineage>
</organism>
<gene>
    <name evidence="2" type="ORF">BS329_36300</name>
</gene>
<keyword evidence="1" id="KW-0812">Transmembrane</keyword>
<reference evidence="2 3" key="1">
    <citation type="submission" date="2016-01" db="EMBL/GenBank/DDBJ databases">
        <title>Amycolatopsis coloradensis genome sequencing and assembly.</title>
        <authorList>
            <person name="Mayilraj S."/>
        </authorList>
    </citation>
    <scope>NUCLEOTIDE SEQUENCE [LARGE SCALE GENOMIC DNA]</scope>
    <source>
        <strain evidence="2 3">DSM 44225</strain>
    </source>
</reference>
<dbReference type="AlphaFoldDB" id="A0A1R0KG73"/>
<protein>
    <submittedName>
        <fullName evidence="2">Uncharacterized protein</fullName>
    </submittedName>
</protein>
<feature type="transmembrane region" description="Helical" evidence="1">
    <location>
        <begin position="15"/>
        <end position="36"/>
    </location>
</feature>
<dbReference type="Proteomes" id="UP000187486">
    <property type="component" value="Unassembled WGS sequence"/>
</dbReference>
<evidence type="ECO:0000313" key="2">
    <source>
        <dbReference type="EMBL" id="OLZ44539.1"/>
    </source>
</evidence>
<accession>A0A1R0KG73</accession>
<evidence type="ECO:0000313" key="3">
    <source>
        <dbReference type="Proteomes" id="UP000187486"/>
    </source>
</evidence>
<comment type="caution">
    <text evidence="2">The sequence shown here is derived from an EMBL/GenBank/DDBJ whole genome shotgun (WGS) entry which is preliminary data.</text>
</comment>
<feature type="transmembrane region" description="Helical" evidence="1">
    <location>
        <begin position="120"/>
        <end position="140"/>
    </location>
</feature>